<feature type="transmembrane region" description="Helical" evidence="15">
    <location>
        <begin position="112"/>
        <end position="130"/>
    </location>
</feature>
<feature type="domain" description="FAD-binding FR-type" evidence="16">
    <location>
        <begin position="387"/>
        <end position="518"/>
    </location>
</feature>
<gene>
    <name evidence="17" type="ORF">SCP_0405330</name>
</gene>
<keyword evidence="18" id="KW-1185">Reference proteome</keyword>
<evidence type="ECO:0000256" key="6">
    <source>
        <dbReference type="ARBA" id="ARBA00022692"/>
    </source>
</evidence>
<keyword evidence="12" id="KW-0325">Glycoprotein</keyword>
<keyword evidence="6 15" id="KW-0812">Transmembrane</keyword>
<dbReference type="InterPro" id="IPR051410">
    <property type="entry name" value="Ferric/Cupric_Reductase"/>
</dbReference>
<feature type="transmembrane region" description="Helical" evidence="15">
    <location>
        <begin position="265"/>
        <end position="282"/>
    </location>
</feature>
<keyword evidence="4" id="KW-0813">Transport</keyword>
<dbReference type="GO" id="GO:0015677">
    <property type="term" value="P:copper ion import"/>
    <property type="evidence" value="ECO:0007669"/>
    <property type="project" value="TreeGrafter"/>
</dbReference>
<evidence type="ECO:0000256" key="4">
    <source>
        <dbReference type="ARBA" id="ARBA00022448"/>
    </source>
</evidence>
<dbReference type="PROSITE" id="PS51384">
    <property type="entry name" value="FAD_FR"/>
    <property type="match status" value="1"/>
</dbReference>
<comment type="similarity">
    <text evidence="2">Belongs to the ferric reductase (FRE) family.</text>
</comment>
<dbReference type="Pfam" id="PF01794">
    <property type="entry name" value="Ferric_reduct"/>
    <property type="match status" value="1"/>
</dbReference>
<sequence length="933" mass="103452">MSSTTTSVQSPLTPNPTTPSYSNDLDWITAYLTIHCSSNPSTVYAYILWVAIAVVLVIYALFHLAGLRARVLGAYFTKWSLRRRTWRKKHSLAEAKRKGLPYKPPLPFPSNAQLLALSVLIIATMLLSFVGPDYIAPNSTIFGLGTPTTTTPATKREIPPADNLAPQYTIQKAWWTSSNRTGIVAFALFPLCVLFALKAPPFAIFALPFVLQIHFDKLAWLHRWSGRLIWFVTTLHVVFWSVQLFEDRRDGTGKIAYTYAWDFQRFIFAWTAYGLMTLLVILSIKPIRQAHYEAFYFMHVILIPMTIVMSALHHPQVWWWCGAALYLWFGERIWRGAWWLHTNGFFGSVQPPVPTVSLGPPAKSGAGAEESSQYPPPLSVPHLLVPERYIPPPGFALAELLPGRTVRLRLITPGYLPWAPGQHFLLGIPSICRFTTHPFTVASVCDEQSPTDEGRELDFIVRAKNGWSKDLWDALALAVSRGQSSISGENLPGSYPLPRRGVLMRAYVDGPFGSAERARWGAHSTVLLVTGGSGVCFGLSVLQYLCLCLAGRDGSHLGGHKGGWGKPGFRTTRVRFVWLVREFGHIQWGASILRRCMAMVPSAELQVEIFVTNVAPAPQSGPAAIASFTSQALPMKDDNLTMPIPDFARALGKQQSRSASPDDDDGMESDTWVDNMDLSYYSGDYVRDNDELGHEEHVLDLTNFEGDNDTAIPGEHVFSLSIKREGRLRRANTRRQSMIQGTQGAKQRQLGMRVDTGWNQSMVNMADSRTHLSPLEYGSDGSPSSALRSPNSAAPLLNHEHPMSGLRSPVSPPHESSSHRPRRDSAVSQMSDTRSLAALVTKESEQLQHDLDAQEMEDVGVVAEHARPGKPRLDRILADEVERAKGSIIVGCCGPTSLNAMMRKAIAAQIDPARIARGDMRGLISMISEDFEY</sequence>
<dbReference type="GO" id="GO:0052851">
    <property type="term" value="F:ferric-chelate reductase (NADPH) activity"/>
    <property type="evidence" value="ECO:0007669"/>
    <property type="project" value="UniProtKB-EC"/>
</dbReference>
<comment type="subcellular location">
    <subcellularLocation>
        <location evidence="1">Cell membrane</location>
        <topology evidence="1">Multi-pass membrane protein</topology>
    </subcellularLocation>
</comment>
<feature type="compositionally biased region" description="Polar residues" evidence="14">
    <location>
        <begin position="781"/>
        <end position="792"/>
    </location>
</feature>
<keyword evidence="7" id="KW-0249">Electron transport</keyword>
<dbReference type="CDD" id="cd06186">
    <property type="entry name" value="NOX_Duox_like_FAD_NADP"/>
    <property type="match status" value="1"/>
</dbReference>
<evidence type="ECO:0000256" key="11">
    <source>
        <dbReference type="ARBA" id="ARBA00023136"/>
    </source>
</evidence>
<name>A0A401GJ49_9APHY</name>
<dbReference type="SFLD" id="SFLDG01168">
    <property type="entry name" value="Ferric_reductase_subgroup_(FRE"/>
    <property type="match status" value="1"/>
</dbReference>
<dbReference type="SFLD" id="SFLDS00052">
    <property type="entry name" value="Ferric_Reductase_Domain"/>
    <property type="match status" value="1"/>
</dbReference>
<dbReference type="PANTHER" id="PTHR32361">
    <property type="entry name" value="FERRIC/CUPRIC REDUCTASE TRANSMEMBRANE COMPONENT"/>
    <property type="match status" value="1"/>
</dbReference>
<dbReference type="EMBL" id="BFAD01000004">
    <property type="protein sequence ID" value="GBE82153.1"/>
    <property type="molecule type" value="Genomic_DNA"/>
</dbReference>
<keyword evidence="10" id="KW-0406">Ion transport</keyword>
<dbReference type="Gene3D" id="3.40.50.80">
    <property type="entry name" value="Nucleotide-binding domain of ferredoxin-NADP reductase (FNR) module"/>
    <property type="match status" value="1"/>
</dbReference>
<feature type="region of interest" description="Disordered" evidence="14">
    <location>
        <begin position="772"/>
        <end position="833"/>
    </location>
</feature>
<dbReference type="GO" id="GO:0005886">
    <property type="term" value="C:plasma membrane"/>
    <property type="evidence" value="ECO:0007669"/>
    <property type="project" value="UniProtKB-SubCell"/>
</dbReference>
<dbReference type="Proteomes" id="UP000287166">
    <property type="component" value="Unassembled WGS sequence"/>
</dbReference>
<feature type="transmembrane region" description="Helical" evidence="15">
    <location>
        <begin position="43"/>
        <end position="62"/>
    </location>
</feature>
<comment type="catalytic activity">
    <reaction evidence="13">
        <text>2 a Fe(II)-siderophore + NADP(+) + H(+) = 2 a Fe(III)-siderophore + NADPH</text>
        <dbReference type="Rhea" id="RHEA:28795"/>
        <dbReference type="Rhea" id="RHEA-COMP:11342"/>
        <dbReference type="Rhea" id="RHEA-COMP:11344"/>
        <dbReference type="ChEBI" id="CHEBI:15378"/>
        <dbReference type="ChEBI" id="CHEBI:29033"/>
        <dbReference type="ChEBI" id="CHEBI:29034"/>
        <dbReference type="ChEBI" id="CHEBI:57783"/>
        <dbReference type="ChEBI" id="CHEBI:58349"/>
        <dbReference type="EC" id="1.16.1.9"/>
    </reaction>
</comment>
<dbReference type="RefSeq" id="XP_027613066.1">
    <property type="nucleotide sequence ID" value="XM_027757265.1"/>
</dbReference>
<dbReference type="Pfam" id="PF08022">
    <property type="entry name" value="FAD_binding_8"/>
    <property type="match status" value="1"/>
</dbReference>
<protein>
    <recommendedName>
        <fullName evidence="3">ferric-chelate reductase (NADPH)</fullName>
        <ecNumber evidence="3">1.16.1.9</ecNumber>
    </recommendedName>
</protein>
<dbReference type="STRING" id="139825.A0A401GJ49"/>
<dbReference type="PANTHER" id="PTHR32361:SF9">
    <property type="entry name" value="FERRIC REDUCTASE TRANSMEMBRANE COMPONENT 3-RELATED"/>
    <property type="match status" value="1"/>
</dbReference>
<evidence type="ECO:0000256" key="15">
    <source>
        <dbReference type="SAM" id="Phobius"/>
    </source>
</evidence>
<evidence type="ECO:0000256" key="1">
    <source>
        <dbReference type="ARBA" id="ARBA00004651"/>
    </source>
</evidence>
<evidence type="ECO:0000256" key="9">
    <source>
        <dbReference type="ARBA" id="ARBA00023002"/>
    </source>
</evidence>
<evidence type="ECO:0000256" key="8">
    <source>
        <dbReference type="ARBA" id="ARBA00022989"/>
    </source>
</evidence>
<feature type="transmembrane region" description="Helical" evidence="15">
    <location>
        <begin position="183"/>
        <end position="207"/>
    </location>
</feature>
<dbReference type="SUPFAM" id="SSF63380">
    <property type="entry name" value="Riboflavin synthase domain-like"/>
    <property type="match status" value="1"/>
</dbReference>
<organism evidence="17 18">
    <name type="scientific">Sparassis crispa</name>
    <dbReference type="NCBI Taxonomy" id="139825"/>
    <lineage>
        <taxon>Eukaryota</taxon>
        <taxon>Fungi</taxon>
        <taxon>Dikarya</taxon>
        <taxon>Basidiomycota</taxon>
        <taxon>Agaricomycotina</taxon>
        <taxon>Agaricomycetes</taxon>
        <taxon>Polyporales</taxon>
        <taxon>Sparassidaceae</taxon>
        <taxon>Sparassis</taxon>
    </lineage>
</organism>
<feature type="transmembrane region" description="Helical" evidence="15">
    <location>
        <begin position="294"/>
        <end position="311"/>
    </location>
</feature>
<comment type="caution">
    <text evidence="17">The sequence shown here is derived from an EMBL/GenBank/DDBJ whole genome shotgun (WGS) entry which is preliminary data.</text>
</comment>
<keyword evidence="9" id="KW-0560">Oxidoreductase</keyword>
<evidence type="ECO:0000256" key="2">
    <source>
        <dbReference type="ARBA" id="ARBA00006278"/>
    </source>
</evidence>
<dbReference type="AlphaFoldDB" id="A0A401GJ49"/>
<evidence type="ECO:0000256" key="13">
    <source>
        <dbReference type="ARBA" id="ARBA00048483"/>
    </source>
</evidence>
<dbReference type="InterPro" id="IPR039261">
    <property type="entry name" value="FNR_nucleotide-bd"/>
</dbReference>
<evidence type="ECO:0000256" key="7">
    <source>
        <dbReference type="ARBA" id="ARBA00022982"/>
    </source>
</evidence>
<feature type="transmembrane region" description="Helical" evidence="15">
    <location>
        <begin position="228"/>
        <end position="245"/>
    </location>
</feature>
<feature type="region of interest" description="Disordered" evidence="14">
    <location>
        <begin position="651"/>
        <end position="670"/>
    </location>
</feature>
<dbReference type="InParanoid" id="A0A401GJ49"/>
<reference evidence="17 18" key="1">
    <citation type="journal article" date="2018" name="Sci. Rep.">
        <title>Genome sequence of the cauliflower mushroom Sparassis crispa (Hanabiratake) and its association with beneficial usage.</title>
        <authorList>
            <person name="Kiyama R."/>
            <person name="Furutani Y."/>
            <person name="Kawaguchi K."/>
            <person name="Nakanishi T."/>
        </authorList>
    </citation>
    <scope>NUCLEOTIDE SEQUENCE [LARGE SCALE GENOMIC DNA]</scope>
</reference>
<dbReference type="Pfam" id="PF08030">
    <property type="entry name" value="NAD_binding_6"/>
    <property type="match status" value="1"/>
</dbReference>
<feature type="transmembrane region" description="Helical" evidence="15">
    <location>
        <begin position="317"/>
        <end position="334"/>
    </location>
</feature>
<keyword evidence="8 15" id="KW-1133">Transmembrane helix</keyword>
<dbReference type="GO" id="GO:0006826">
    <property type="term" value="P:iron ion transport"/>
    <property type="evidence" value="ECO:0007669"/>
    <property type="project" value="TreeGrafter"/>
</dbReference>
<evidence type="ECO:0000313" key="17">
    <source>
        <dbReference type="EMBL" id="GBE82153.1"/>
    </source>
</evidence>
<keyword evidence="11 15" id="KW-0472">Membrane</keyword>
<dbReference type="InterPro" id="IPR013130">
    <property type="entry name" value="Fe3_Rdtase_TM_dom"/>
</dbReference>
<dbReference type="InterPro" id="IPR017927">
    <property type="entry name" value="FAD-bd_FR_type"/>
</dbReference>
<evidence type="ECO:0000256" key="3">
    <source>
        <dbReference type="ARBA" id="ARBA00012668"/>
    </source>
</evidence>
<dbReference type="OrthoDB" id="10006946at2759"/>
<accession>A0A401GJ49</accession>
<evidence type="ECO:0000259" key="16">
    <source>
        <dbReference type="PROSITE" id="PS51384"/>
    </source>
</evidence>
<evidence type="ECO:0000256" key="14">
    <source>
        <dbReference type="SAM" id="MobiDB-lite"/>
    </source>
</evidence>
<evidence type="ECO:0000313" key="18">
    <source>
        <dbReference type="Proteomes" id="UP000287166"/>
    </source>
</evidence>
<keyword evidence="5" id="KW-1003">Cell membrane</keyword>
<evidence type="ECO:0000256" key="10">
    <source>
        <dbReference type="ARBA" id="ARBA00023065"/>
    </source>
</evidence>
<dbReference type="EC" id="1.16.1.9" evidence="3"/>
<proteinExistence type="inferred from homology"/>
<dbReference type="GeneID" id="38779070"/>
<dbReference type="InterPro" id="IPR017938">
    <property type="entry name" value="Riboflavin_synthase-like_b-brl"/>
</dbReference>
<evidence type="ECO:0000256" key="5">
    <source>
        <dbReference type="ARBA" id="ARBA00022475"/>
    </source>
</evidence>
<evidence type="ECO:0000256" key="12">
    <source>
        <dbReference type="ARBA" id="ARBA00023180"/>
    </source>
</evidence>
<dbReference type="InterPro" id="IPR013121">
    <property type="entry name" value="Fe_red_NAD-bd_6"/>
</dbReference>
<dbReference type="InterPro" id="IPR013112">
    <property type="entry name" value="FAD-bd_8"/>
</dbReference>
<dbReference type="GO" id="GO:0006879">
    <property type="term" value="P:intracellular iron ion homeostasis"/>
    <property type="evidence" value="ECO:0007669"/>
    <property type="project" value="TreeGrafter"/>
</dbReference>